<evidence type="ECO:0000256" key="4">
    <source>
        <dbReference type="ARBA" id="ARBA00023125"/>
    </source>
</evidence>
<evidence type="ECO:0000256" key="1">
    <source>
        <dbReference type="ARBA" id="ARBA00010641"/>
    </source>
</evidence>
<dbReference type="InterPro" id="IPR014284">
    <property type="entry name" value="RNA_pol_sigma-70_dom"/>
</dbReference>
<dbReference type="Proteomes" id="UP001596087">
    <property type="component" value="Unassembled WGS sequence"/>
</dbReference>
<dbReference type="Pfam" id="PF08281">
    <property type="entry name" value="Sigma70_r4_2"/>
    <property type="match status" value="1"/>
</dbReference>
<dbReference type="Gene3D" id="1.10.1740.10">
    <property type="match status" value="1"/>
</dbReference>
<keyword evidence="3" id="KW-0731">Sigma factor</keyword>
<evidence type="ECO:0000259" key="7">
    <source>
        <dbReference type="Pfam" id="PF08281"/>
    </source>
</evidence>
<evidence type="ECO:0000313" key="9">
    <source>
        <dbReference type="Proteomes" id="UP001596087"/>
    </source>
</evidence>
<keyword evidence="4" id="KW-0238">DNA-binding</keyword>
<comment type="caution">
    <text evidence="8">The sequence shown here is derived from an EMBL/GenBank/DDBJ whole genome shotgun (WGS) entry which is preliminary data.</text>
</comment>
<dbReference type="RefSeq" id="WP_378587528.1">
    <property type="nucleotide sequence ID" value="NZ_JBHSKD010000004.1"/>
</dbReference>
<protein>
    <submittedName>
        <fullName evidence="8">SigE family RNA polymerase sigma factor</fullName>
    </submittedName>
</protein>
<dbReference type="Gene3D" id="1.10.10.10">
    <property type="entry name" value="Winged helix-like DNA-binding domain superfamily/Winged helix DNA-binding domain"/>
    <property type="match status" value="1"/>
</dbReference>
<dbReference type="InterPro" id="IPR007627">
    <property type="entry name" value="RNA_pol_sigma70_r2"/>
</dbReference>
<dbReference type="InterPro" id="IPR014325">
    <property type="entry name" value="RNA_pol_sigma-E_actinobac"/>
</dbReference>
<comment type="similarity">
    <text evidence="1">Belongs to the sigma-70 factor family. ECF subfamily.</text>
</comment>
<dbReference type="PANTHER" id="PTHR43133">
    <property type="entry name" value="RNA POLYMERASE ECF-TYPE SIGMA FACTO"/>
    <property type="match status" value="1"/>
</dbReference>
<dbReference type="SUPFAM" id="SSF88946">
    <property type="entry name" value="Sigma2 domain of RNA polymerase sigma factors"/>
    <property type="match status" value="1"/>
</dbReference>
<dbReference type="SUPFAM" id="SSF88659">
    <property type="entry name" value="Sigma3 and sigma4 domains of RNA polymerase sigma factors"/>
    <property type="match status" value="1"/>
</dbReference>
<sequence length="181" mass="19698">MTTTEHTTYDAAVDVAAWVTAHRPALLRAARAIAGDPDRAEDLLHGALVRVLPRWSSIRDHGAAEAYVRRTMENLQRSWYRRASHRHERATAVVPEPEPDPWSDPAPLVAEVPLWPLVAGLPARQRAAVVLRFYEGLSVAETAAALGCSTGTVKSNTSRGLDTLRLRLAAAGLARDLDLVA</sequence>
<evidence type="ECO:0000256" key="5">
    <source>
        <dbReference type="ARBA" id="ARBA00023163"/>
    </source>
</evidence>
<dbReference type="PANTHER" id="PTHR43133:SF50">
    <property type="entry name" value="ECF RNA POLYMERASE SIGMA FACTOR SIGM"/>
    <property type="match status" value="1"/>
</dbReference>
<keyword evidence="5" id="KW-0804">Transcription</keyword>
<feature type="domain" description="RNA polymerase sigma factor 70 region 4 type 2" evidence="7">
    <location>
        <begin position="117"/>
        <end position="163"/>
    </location>
</feature>
<keyword evidence="9" id="KW-1185">Reference proteome</keyword>
<evidence type="ECO:0000259" key="6">
    <source>
        <dbReference type="Pfam" id="PF04542"/>
    </source>
</evidence>
<dbReference type="Pfam" id="PF04542">
    <property type="entry name" value="Sigma70_r2"/>
    <property type="match status" value="1"/>
</dbReference>
<dbReference type="CDD" id="cd06171">
    <property type="entry name" value="Sigma70_r4"/>
    <property type="match status" value="1"/>
</dbReference>
<proteinExistence type="inferred from homology"/>
<evidence type="ECO:0000256" key="3">
    <source>
        <dbReference type="ARBA" id="ARBA00023082"/>
    </source>
</evidence>
<dbReference type="InterPro" id="IPR013249">
    <property type="entry name" value="RNA_pol_sigma70_r4_t2"/>
</dbReference>
<gene>
    <name evidence="8" type="ORF">ACFPGP_04675</name>
</gene>
<dbReference type="EMBL" id="JBHSKD010000004">
    <property type="protein sequence ID" value="MFC5175954.1"/>
    <property type="molecule type" value="Genomic_DNA"/>
</dbReference>
<evidence type="ECO:0000256" key="2">
    <source>
        <dbReference type="ARBA" id="ARBA00023015"/>
    </source>
</evidence>
<reference evidence="9" key="1">
    <citation type="journal article" date="2019" name="Int. J. Syst. Evol. Microbiol.">
        <title>The Global Catalogue of Microorganisms (GCM) 10K type strain sequencing project: providing services to taxonomists for standard genome sequencing and annotation.</title>
        <authorList>
            <consortium name="The Broad Institute Genomics Platform"/>
            <consortium name="The Broad Institute Genome Sequencing Center for Infectious Disease"/>
            <person name="Wu L."/>
            <person name="Ma J."/>
        </authorList>
    </citation>
    <scope>NUCLEOTIDE SEQUENCE [LARGE SCALE GENOMIC DNA]</scope>
    <source>
        <strain evidence="9">DFY41</strain>
    </source>
</reference>
<name>A0ABW0BFA0_9ACTN</name>
<accession>A0ABW0BFA0</accession>
<evidence type="ECO:0000313" key="8">
    <source>
        <dbReference type="EMBL" id="MFC5175954.1"/>
    </source>
</evidence>
<keyword evidence="2" id="KW-0805">Transcription regulation</keyword>
<dbReference type="InterPro" id="IPR013324">
    <property type="entry name" value="RNA_pol_sigma_r3/r4-like"/>
</dbReference>
<feature type="domain" description="RNA polymerase sigma-70 region 2" evidence="6">
    <location>
        <begin position="19"/>
        <end position="84"/>
    </location>
</feature>
<dbReference type="NCBIfam" id="TIGR02937">
    <property type="entry name" value="sigma70-ECF"/>
    <property type="match status" value="1"/>
</dbReference>
<dbReference type="NCBIfam" id="TIGR02983">
    <property type="entry name" value="SigE-fam_strep"/>
    <property type="match status" value="1"/>
</dbReference>
<dbReference type="InterPro" id="IPR013325">
    <property type="entry name" value="RNA_pol_sigma_r2"/>
</dbReference>
<dbReference type="InterPro" id="IPR036388">
    <property type="entry name" value="WH-like_DNA-bd_sf"/>
</dbReference>
<dbReference type="InterPro" id="IPR039425">
    <property type="entry name" value="RNA_pol_sigma-70-like"/>
</dbReference>
<organism evidence="8 9">
    <name type="scientific">Nocardioides taihuensis</name>
    <dbReference type="NCBI Taxonomy" id="1835606"/>
    <lineage>
        <taxon>Bacteria</taxon>
        <taxon>Bacillati</taxon>
        <taxon>Actinomycetota</taxon>
        <taxon>Actinomycetes</taxon>
        <taxon>Propionibacteriales</taxon>
        <taxon>Nocardioidaceae</taxon>
        <taxon>Nocardioides</taxon>
    </lineage>
</organism>